<evidence type="ECO:0000256" key="4">
    <source>
        <dbReference type="ARBA" id="ARBA00005524"/>
    </source>
</evidence>
<organism evidence="7 8">
    <name type="scientific">Candidatus Nitrosopumilus salarius BD31</name>
    <dbReference type="NCBI Taxonomy" id="859350"/>
    <lineage>
        <taxon>Archaea</taxon>
        <taxon>Nitrososphaerota</taxon>
        <taxon>Nitrososphaeria</taxon>
        <taxon>Nitrosopumilales</taxon>
        <taxon>Nitrosopumilaceae</taxon>
        <taxon>Nitrosopumilus</taxon>
    </lineage>
</organism>
<dbReference type="PATRIC" id="fig|859350.6.peg.682"/>
<feature type="domain" description="Metalloenzyme" evidence="6">
    <location>
        <begin position="10"/>
        <end position="410"/>
    </location>
</feature>
<comment type="catalytic activity">
    <reaction evidence="1">
        <text>(2R)-2-phosphoglycerate = (2R)-3-phosphoglycerate</text>
        <dbReference type="Rhea" id="RHEA:15901"/>
        <dbReference type="ChEBI" id="CHEBI:58272"/>
        <dbReference type="ChEBI" id="CHEBI:58289"/>
        <dbReference type="EC" id="5.4.2.12"/>
    </reaction>
</comment>
<comment type="function">
    <text evidence="2">Catalyzes the interconversion of 2-phosphoglycerate and 3-phosphoglycerate.</text>
</comment>
<evidence type="ECO:0000256" key="5">
    <source>
        <dbReference type="ARBA" id="ARBA00023152"/>
    </source>
</evidence>
<proteinExistence type="inferred from homology"/>
<evidence type="ECO:0000313" key="8">
    <source>
        <dbReference type="Proteomes" id="UP000003423"/>
    </source>
</evidence>
<dbReference type="NCBIfam" id="TIGR00306">
    <property type="entry name" value="apgM"/>
    <property type="match status" value="1"/>
</dbReference>
<keyword evidence="8" id="KW-1185">Reference proteome</keyword>
<keyword evidence="7" id="KW-0413">Isomerase</keyword>
<dbReference type="PANTHER" id="PTHR31209:SF0">
    <property type="entry name" value="METALLOENZYME DOMAIN-CONTAINING PROTEIN"/>
    <property type="match status" value="1"/>
</dbReference>
<comment type="pathway">
    <text evidence="3">Carbohydrate degradation.</text>
</comment>
<dbReference type="GO" id="GO:0006096">
    <property type="term" value="P:glycolytic process"/>
    <property type="evidence" value="ECO:0007669"/>
    <property type="project" value="UniProtKB-KW"/>
</dbReference>
<dbReference type="AlphaFoldDB" id="I3D3K1"/>
<comment type="caution">
    <text evidence="7">The sequence shown here is derived from an EMBL/GenBank/DDBJ whole genome shotgun (WGS) entry which is preliminary data.</text>
</comment>
<dbReference type="Gene3D" id="3.30.70.2130">
    <property type="entry name" value="Metalloenzyme domain"/>
    <property type="match status" value="1"/>
</dbReference>
<dbReference type="EMBL" id="AEXL02000074">
    <property type="protein sequence ID" value="EIJ66294.1"/>
    <property type="molecule type" value="Genomic_DNA"/>
</dbReference>
<protein>
    <submittedName>
        <fullName evidence="7">2,3-bisphosphoglycerate-independent phosphoglycerate mutase</fullName>
        <ecNumber evidence="7">5.4.2.1</ecNumber>
    </submittedName>
</protein>
<dbReference type="InterPro" id="IPR006124">
    <property type="entry name" value="Metalloenzyme"/>
</dbReference>
<dbReference type="SUPFAM" id="SSF53649">
    <property type="entry name" value="Alkaline phosphatase-like"/>
    <property type="match status" value="1"/>
</dbReference>
<dbReference type="GO" id="GO:0004619">
    <property type="term" value="F:phosphoglycerate mutase activity"/>
    <property type="evidence" value="ECO:0007669"/>
    <property type="project" value="UniProtKB-EC"/>
</dbReference>
<dbReference type="EC" id="5.4.2.1" evidence="7"/>
<dbReference type="Pfam" id="PF01676">
    <property type="entry name" value="Metalloenzyme"/>
    <property type="match status" value="1"/>
</dbReference>
<dbReference type="OrthoDB" id="52918at2157"/>
<dbReference type="InterPro" id="IPR004456">
    <property type="entry name" value="Pglycerate_mutase_ApgM"/>
</dbReference>
<dbReference type="Gene3D" id="3.40.720.10">
    <property type="entry name" value="Alkaline Phosphatase, subunit A"/>
    <property type="match status" value="2"/>
</dbReference>
<dbReference type="CDD" id="cd16011">
    <property type="entry name" value="iPGM_like"/>
    <property type="match status" value="1"/>
</dbReference>
<dbReference type="InterPro" id="IPR017850">
    <property type="entry name" value="Alkaline_phosphatase_core_sf"/>
</dbReference>
<name>I3D3K1_9ARCH</name>
<evidence type="ECO:0000256" key="3">
    <source>
        <dbReference type="ARBA" id="ARBA00004921"/>
    </source>
</evidence>
<evidence type="ECO:0000256" key="2">
    <source>
        <dbReference type="ARBA" id="ARBA00002315"/>
    </source>
</evidence>
<evidence type="ECO:0000256" key="1">
    <source>
        <dbReference type="ARBA" id="ARBA00000370"/>
    </source>
</evidence>
<keyword evidence="5" id="KW-0324">Glycolysis</keyword>
<dbReference type="PANTHER" id="PTHR31209">
    <property type="entry name" value="COFACTOR-INDEPENDENT PHOSPHOGLYCERATE MUTASE"/>
    <property type="match status" value="1"/>
</dbReference>
<comment type="similarity">
    <text evidence="4">Belongs to the BPG-independent phosphoglycerate mutase family. A-PGAM subfamily.</text>
</comment>
<dbReference type="RefSeq" id="WP_008298527.1">
    <property type="nucleotide sequence ID" value="NZ_AEXL02000074.1"/>
</dbReference>
<sequence length="427" mass="46586">MNNSDIHMIYVLLDGVGDLPHPDLDGKTPLEAANTPTLDKIASNGAIGEVISVGKGIAPESDIAVFNMLGYKFNHAEYVGRGVIEAIGIGIDFKDGDLALRGNYSTLDEEGVIIDRRAGRNIEKEDADGIAKEIEEKIRLSSRDTSVVVSPTIGHRVTVRIRTNSQLSSKITNTDPAYSNIGGMGVAKAVGDFLKIEKCLPLEDTKESKFTANLVNEFSENAIKIMKDSEINKKRKMQNKKQLSCILLRDAGNRYPDVIPINEKYSMNFSCIVDMPVELGISEVLKMKAFEAGGLTDYEEKAKVAAKAMETQNSIYVHLKGPDEFGHDGDAIGKMKNIEEIDQRFFKTLVENIDSSKVAIVISADHSTPCINKGHSDDPVPVLVSGDFIKNDGTTRMTEQQAKKGSIGLLQGAEVVTKSLELIKSQI</sequence>
<accession>I3D3K1</accession>
<dbReference type="Proteomes" id="UP000003423">
    <property type="component" value="Unassembled WGS sequence"/>
</dbReference>
<dbReference type="PIRSF" id="PIRSF006392">
    <property type="entry name" value="IPGAM_arch"/>
    <property type="match status" value="1"/>
</dbReference>
<dbReference type="Pfam" id="PF10143">
    <property type="entry name" value="PhosphMutase"/>
    <property type="match status" value="1"/>
</dbReference>
<reference evidence="7 8" key="1">
    <citation type="journal article" date="2012" name="J. Bacteriol.">
        <title>Genome sequence of "Candidatus Nitrosopumilus salaria" BD31, an ammonia-oxidizing archaeon from the San Francisco Bay estuary.</title>
        <authorList>
            <person name="Mosier A.C."/>
            <person name="Allen E.E."/>
            <person name="Kim M."/>
            <person name="Ferriera S."/>
            <person name="Francis C.A."/>
        </authorList>
    </citation>
    <scope>NUCLEOTIDE SEQUENCE [LARGE SCALE GENOMIC DNA]</scope>
    <source>
        <strain evidence="7 8">BD31</strain>
    </source>
</reference>
<dbReference type="InterPro" id="IPR042253">
    <property type="entry name" value="Pglycerate_mutase_ApgM_sf"/>
</dbReference>
<gene>
    <name evidence="7" type="primary">apgM</name>
    <name evidence="7" type="ORF">BD31_I1674</name>
</gene>
<dbReference type="GO" id="GO:0046872">
    <property type="term" value="F:metal ion binding"/>
    <property type="evidence" value="ECO:0007669"/>
    <property type="project" value="InterPro"/>
</dbReference>
<evidence type="ECO:0000259" key="6">
    <source>
        <dbReference type="Pfam" id="PF01676"/>
    </source>
</evidence>
<evidence type="ECO:0000313" key="7">
    <source>
        <dbReference type="EMBL" id="EIJ66294.1"/>
    </source>
</evidence>